<protein>
    <submittedName>
        <fullName evidence="1">CoA transferase</fullName>
    </submittedName>
</protein>
<name>A0ABP7SAF2_9ACTN</name>
<evidence type="ECO:0000313" key="2">
    <source>
        <dbReference type="Proteomes" id="UP001500456"/>
    </source>
</evidence>
<proteinExistence type="predicted"/>
<dbReference type="PANTHER" id="PTHR48228">
    <property type="entry name" value="SUCCINYL-COA--D-CITRAMALATE COA-TRANSFERASE"/>
    <property type="match status" value="1"/>
</dbReference>
<dbReference type="InterPro" id="IPR023606">
    <property type="entry name" value="CoA-Trfase_III_dom_1_sf"/>
</dbReference>
<dbReference type="InterPro" id="IPR050509">
    <property type="entry name" value="CoA-transferase_III"/>
</dbReference>
<evidence type="ECO:0000313" key="1">
    <source>
        <dbReference type="EMBL" id="GAA4009032.1"/>
    </source>
</evidence>
<dbReference type="SUPFAM" id="SSF89796">
    <property type="entry name" value="CoA-transferase family III (CaiB/BaiF)"/>
    <property type="match status" value="1"/>
</dbReference>
<organism evidence="1 2">
    <name type="scientific">Streptomyces plumbiresistens</name>
    <dbReference type="NCBI Taxonomy" id="511811"/>
    <lineage>
        <taxon>Bacteria</taxon>
        <taxon>Bacillati</taxon>
        <taxon>Actinomycetota</taxon>
        <taxon>Actinomycetes</taxon>
        <taxon>Kitasatosporales</taxon>
        <taxon>Streptomycetaceae</taxon>
        <taxon>Streptomyces</taxon>
    </lineage>
</organism>
<dbReference type="InterPro" id="IPR044855">
    <property type="entry name" value="CoA-Trfase_III_dom3_sf"/>
</dbReference>
<reference evidence="2" key="1">
    <citation type="journal article" date="2019" name="Int. J. Syst. Evol. Microbiol.">
        <title>The Global Catalogue of Microorganisms (GCM) 10K type strain sequencing project: providing services to taxonomists for standard genome sequencing and annotation.</title>
        <authorList>
            <consortium name="The Broad Institute Genomics Platform"/>
            <consortium name="The Broad Institute Genome Sequencing Center for Infectious Disease"/>
            <person name="Wu L."/>
            <person name="Ma J."/>
        </authorList>
    </citation>
    <scope>NUCLEOTIDE SEQUENCE [LARGE SCALE GENOMIC DNA]</scope>
    <source>
        <strain evidence="2">JCM 16924</strain>
    </source>
</reference>
<dbReference type="Gene3D" id="3.40.50.10540">
    <property type="entry name" value="Crotonobetainyl-coa:carnitine coa-transferase, domain 1"/>
    <property type="match status" value="1"/>
</dbReference>
<comment type="caution">
    <text evidence="1">The sequence shown here is derived from an EMBL/GenBank/DDBJ whole genome shotgun (WGS) entry which is preliminary data.</text>
</comment>
<keyword evidence="2" id="KW-1185">Reference proteome</keyword>
<dbReference type="RefSeq" id="WP_345567116.1">
    <property type="nucleotide sequence ID" value="NZ_BAAAZX010000017.1"/>
</dbReference>
<dbReference type="InterPro" id="IPR003673">
    <property type="entry name" value="CoA-Trfase_fam_III"/>
</dbReference>
<keyword evidence="1" id="KW-0808">Transferase</keyword>
<dbReference type="Proteomes" id="UP001500456">
    <property type="component" value="Unassembled WGS sequence"/>
</dbReference>
<accession>A0ABP7SAF2</accession>
<dbReference type="Pfam" id="PF02515">
    <property type="entry name" value="CoA_transf_3"/>
    <property type="match status" value="1"/>
</dbReference>
<dbReference type="EMBL" id="BAAAZX010000017">
    <property type="protein sequence ID" value="GAA4009032.1"/>
    <property type="molecule type" value="Genomic_DNA"/>
</dbReference>
<dbReference type="Gene3D" id="3.30.1540.10">
    <property type="entry name" value="formyl-coa transferase, domain 3"/>
    <property type="match status" value="1"/>
</dbReference>
<dbReference type="PANTHER" id="PTHR48228:SF2">
    <property type="entry name" value="E-CINNAMOYL-COA:R-PHENYLLACTATE COA TRANSFERASE LARGE SUBUNIT"/>
    <property type="match status" value="1"/>
</dbReference>
<sequence length="410" mass="44271">MHRPMEGVRVLEVAQFTFVPAAGAVLADWGAQVIKIEHAERGDGQRGLTRVLGLPVASEDSSFFPIMEGPNRGKRSVGLSLEKPSTRRVFEELVRSSDVFLTNFLPEARAKLKIDLDDVRAVNPDIIYVRGSGFGVRGTESNKGGYDSTAFWSRGGSAAGVTPPGADRMTRMPAGAYGDSLGGMTIAGGIAAALYARRVTGEPSVVDVSLLGVGAWATQYSVNQALMVGGPVPPRQYPKHGSATNPLVGAYRTSDGRWLEFSMLQPGRYWPEFCRLAGREELAADERFDTVDKIMANAGEAAQIVAEIIGGRTFAEWTEVLSRGEGQWAAVQNAWEVGQDESLRANGLIAPIEDADGQRRELVANPVQFDETPVSLTRAPQFAEHTDEILRELGLSDEELLQLKIEGAVT</sequence>
<gene>
    <name evidence="1" type="ORF">GCM10022232_57210</name>
</gene>
<dbReference type="GO" id="GO:0016740">
    <property type="term" value="F:transferase activity"/>
    <property type="evidence" value="ECO:0007669"/>
    <property type="project" value="UniProtKB-KW"/>
</dbReference>